<protein>
    <submittedName>
        <fullName evidence="1">18444_t:CDS:1</fullName>
    </submittedName>
</protein>
<dbReference type="EMBL" id="CAJVPY010000302">
    <property type="protein sequence ID" value="CAG8464092.1"/>
    <property type="molecule type" value="Genomic_DNA"/>
</dbReference>
<comment type="caution">
    <text evidence="1">The sequence shown here is derived from an EMBL/GenBank/DDBJ whole genome shotgun (WGS) entry which is preliminary data.</text>
</comment>
<accession>A0A9N8Z045</accession>
<evidence type="ECO:0000313" key="2">
    <source>
        <dbReference type="Proteomes" id="UP000789405"/>
    </source>
</evidence>
<gene>
    <name evidence="1" type="ORF">DERYTH_LOCUS1147</name>
</gene>
<reference evidence="1" key="1">
    <citation type="submission" date="2021-06" db="EMBL/GenBank/DDBJ databases">
        <authorList>
            <person name="Kallberg Y."/>
            <person name="Tangrot J."/>
            <person name="Rosling A."/>
        </authorList>
    </citation>
    <scope>NUCLEOTIDE SEQUENCE</scope>
    <source>
        <strain evidence="1">MA453B</strain>
    </source>
</reference>
<dbReference type="Proteomes" id="UP000789405">
    <property type="component" value="Unassembled WGS sequence"/>
</dbReference>
<proteinExistence type="predicted"/>
<keyword evidence="2" id="KW-1185">Reference proteome</keyword>
<evidence type="ECO:0000313" key="1">
    <source>
        <dbReference type="EMBL" id="CAG8464092.1"/>
    </source>
</evidence>
<name>A0A9N8Z045_9GLOM</name>
<dbReference type="AlphaFoldDB" id="A0A9N8Z045"/>
<sequence length="82" mass="9175">MSIDEMIARFLGRSIHTVRIKNKPIPEGYKILSLCDAGMEENDQTKKPSTRSQVEELTHQFENIGANLPTTQIEIAAYGADI</sequence>
<organism evidence="1 2">
    <name type="scientific">Dentiscutata erythropus</name>
    <dbReference type="NCBI Taxonomy" id="1348616"/>
    <lineage>
        <taxon>Eukaryota</taxon>
        <taxon>Fungi</taxon>
        <taxon>Fungi incertae sedis</taxon>
        <taxon>Mucoromycota</taxon>
        <taxon>Glomeromycotina</taxon>
        <taxon>Glomeromycetes</taxon>
        <taxon>Diversisporales</taxon>
        <taxon>Gigasporaceae</taxon>
        <taxon>Dentiscutata</taxon>
    </lineage>
</organism>
<dbReference type="OrthoDB" id="2438805at2759"/>